<dbReference type="Pfam" id="PF05699">
    <property type="entry name" value="Dimer_Tnp_hAT"/>
    <property type="match status" value="1"/>
</dbReference>
<evidence type="ECO:0000256" key="3">
    <source>
        <dbReference type="ARBA" id="ARBA00022771"/>
    </source>
</evidence>
<evidence type="ECO:0000256" key="1">
    <source>
        <dbReference type="ARBA" id="ARBA00004123"/>
    </source>
</evidence>
<keyword evidence="4" id="KW-0862">Zinc</keyword>
<dbReference type="Proteomes" id="UP000887540">
    <property type="component" value="Unplaced"/>
</dbReference>
<evidence type="ECO:0000259" key="7">
    <source>
        <dbReference type="Pfam" id="PF05699"/>
    </source>
</evidence>
<accession>A0A914E9E5</accession>
<keyword evidence="2" id="KW-0479">Metal-binding</keyword>
<evidence type="ECO:0000256" key="4">
    <source>
        <dbReference type="ARBA" id="ARBA00022833"/>
    </source>
</evidence>
<feature type="region of interest" description="Disordered" evidence="6">
    <location>
        <begin position="260"/>
        <end position="302"/>
    </location>
</feature>
<dbReference type="SUPFAM" id="SSF53098">
    <property type="entry name" value="Ribonuclease H-like"/>
    <property type="match status" value="1"/>
</dbReference>
<dbReference type="InterPro" id="IPR008906">
    <property type="entry name" value="HATC_C_dom"/>
</dbReference>
<dbReference type="GO" id="GO:0008270">
    <property type="term" value="F:zinc ion binding"/>
    <property type="evidence" value="ECO:0007669"/>
    <property type="project" value="UniProtKB-KW"/>
</dbReference>
<keyword evidence="5" id="KW-0539">Nucleus</keyword>
<dbReference type="PANTHER" id="PTHR46481">
    <property type="entry name" value="ZINC FINGER BED DOMAIN-CONTAINING PROTEIN 4"/>
    <property type="match status" value="1"/>
</dbReference>
<feature type="region of interest" description="Disordered" evidence="6">
    <location>
        <begin position="83"/>
        <end position="104"/>
    </location>
</feature>
<evidence type="ECO:0000256" key="6">
    <source>
        <dbReference type="SAM" id="MobiDB-lite"/>
    </source>
</evidence>
<keyword evidence="3" id="KW-0863">Zinc-finger</keyword>
<comment type="subcellular location">
    <subcellularLocation>
        <location evidence="1">Nucleus</location>
    </subcellularLocation>
</comment>
<feature type="compositionally biased region" description="Low complexity" evidence="6">
    <location>
        <begin position="903"/>
        <end position="921"/>
    </location>
</feature>
<sequence length="1090" mass="119378">MSLATAADGPEAKKFRFSLPTQVLIQRPSYTFNQNGIKIEKDDREAIAEIKLENLSNALEANPIADMELATDVNTEVAENLSLKPSSETPSTGQNSTAQTPTLPTGQSLMEFSLAMLFQQTNSLLKKHPNKDELKLNLLSSRSPSNPSASSTPSISAPIPGALAVAASPAAQLFSEDDWSWHRNPAAAIRSGGTNKQTPVWKYFVYNKAENLSRCIIGDCTYMLKGPHTSTLACHLKKHPAEYAEFQRLKVLRTNSTLSKMEYTKERSTSQLNPASSSSCSSNKSQSRPNLEKPLNLSNGSANFNHNQMFASALMKPKSKPEAPMNPCNGIFGPANPLNAIPALSNGADHVKTANNGKSGQTMSDILNLLNARAAAVSSGNNQSGINLPPFPTTPMPDSPTRDPATVFPSNLFAAANMNNPLNFMNIFKQSTNSPLAQAATAADLLHQTKKWQKQDRKQREMEIKLALTFSAAQLPLVLVKSPFFRDLIETAQPKFTMPSDVSQVEEIINSQFSRTIAALKVQLAATSKVSLLIDVLKLNNNQQNSSSSSNGNDEVVSGTESETAVDDATTVVASAIRLCISAAYFSATTQRMEVVLLGIRQPTNDSDLGTGIRNAVEMLLYEYDLNMDKVSRVLTNGMQEIGIAESLFPRQLEPYNQKLTQALLNVFEVDEQVNELKKAFYSMIFGFLSRPDALSQLNKISGRVVEFPIAESFLVLAEVLLEIKEAFLTVCCQQPLDNPIEILTEQQWSMLDNVVKLLSLFRTHMNVIQDGNYATIDRVVPSLMQLQMSLYKDFPLLGDLPTKLKQDLLSRTAYILDPNSENFDGTWIQATALNPQLAMLLDDTQTVYAKSAIEKMLYEKIRIAEETMARRNGLKAMGGVDALLAAVVERKSSTTSSIAQCSTPSAVSPPLSSSSSTASTDNGNCSSNATSMLYPDLMQAAHQRRKLVQEKQQNGKNLYAEAMVQAYFEDLVHSSAIMNNSHALLGLPQTPLTAALNAAQHLPPLQFWQFSSVKCAQLSEIAIELLTIPSCTVSLERIFNLDCNGNNVSSSSISTLESSYAMLRSIEDPSRMERDAILRFNRAHIPKIF</sequence>
<feature type="region of interest" description="Disordered" evidence="6">
    <location>
        <begin position="899"/>
        <end position="925"/>
    </location>
</feature>
<dbReference type="AlphaFoldDB" id="A0A914E9E5"/>
<dbReference type="GO" id="GO:0005634">
    <property type="term" value="C:nucleus"/>
    <property type="evidence" value="ECO:0007669"/>
    <property type="project" value="UniProtKB-SubCell"/>
</dbReference>
<reference evidence="9" key="1">
    <citation type="submission" date="2022-11" db="UniProtKB">
        <authorList>
            <consortium name="WormBaseParasite"/>
        </authorList>
    </citation>
    <scope>IDENTIFICATION</scope>
</reference>
<evidence type="ECO:0000313" key="9">
    <source>
        <dbReference type="WBParaSite" id="ACRNAN_scaffold624.g8929.t1"/>
    </source>
</evidence>
<name>A0A914E9E5_9BILA</name>
<evidence type="ECO:0000256" key="5">
    <source>
        <dbReference type="ARBA" id="ARBA00023242"/>
    </source>
</evidence>
<feature type="region of interest" description="Disordered" evidence="6">
    <location>
        <begin position="542"/>
        <end position="562"/>
    </location>
</feature>
<evidence type="ECO:0000256" key="2">
    <source>
        <dbReference type="ARBA" id="ARBA00022723"/>
    </source>
</evidence>
<dbReference type="PANTHER" id="PTHR46481:SF10">
    <property type="entry name" value="ZINC FINGER BED DOMAIN-CONTAINING PROTEIN 39"/>
    <property type="match status" value="1"/>
</dbReference>
<proteinExistence type="predicted"/>
<dbReference type="InterPro" id="IPR052035">
    <property type="entry name" value="ZnF_BED_domain_contain"/>
</dbReference>
<feature type="domain" description="HAT C-terminal dimerisation" evidence="7">
    <location>
        <begin position="1001"/>
        <end position="1066"/>
    </location>
</feature>
<dbReference type="InterPro" id="IPR012337">
    <property type="entry name" value="RNaseH-like_sf"/>
</dbReference>
<protein>
    <submittedName>
        <fullName evidence="9">HAT C-terminal dimerisation domain-containing protein</fullName>
    </submittedName>
</protein>
<evidence type="ECO:0000313" key="8">
    <source>
        <dbReference type="Proteomes" id="UP000887540"/>
    </source>
</evidence>
<feature type="compositionally biased region" description="Low complexity" evidence="6">
    <location>
        <begin position="542"/>
        <end position="551"/>
    </location>
</feature>
<keyword evidence="8" id="KW-1185">Reference proteome</keyword>
<feature type="compositionally biased region" description="Low complexity" evidence="6">
    <location>
        <begin position="276"/>
        <end position="287"/>
    </location>
</feature>
<organism evidence="8 9">
    <name type="scientific">Acrobeloides nanus</name>
    <dbReference type="NCBI Taxonomy" id="290746"/>
    <lineage>
        <taxon>Eukaryota</taxon>
        <taxon>Metazoa</taxon>
        <taxon>Ecdysozoa</taxon>
        <taxon>Nematoda</taxon>
        <taxon>Chromadorea</taxon>
        <taxon>Rhabditida</taxon>
        <taxon>Tylenchina</taxon>
        <taxon>Cephalobomorpha</taxon>
        <taxon>Cephaloboidea</taxon>
        <taxon>Cephalobidae</taxon>
        <taxon>Acrobeloides</taxon>
    </lineage>
</organism>
<dbReference type="WBParaSite" id="ACRNAN_scaffold624.g8929.t1">
    <property type="protein sequence ID" value="ACRNAN_scaffold624.g8929.t1"/>
    <property type="gene ID" value="ACRNAN_scaffold624.g8929"/>
</dbReference>
<dbReference type="GO" id="GO:0046983">
    <property type="term" value="F:protein dimerization activity"/>
    <property type="evidence" value="ECO:0007669"/>
    <property type="project" value="InterPro"/>
</dbReference>